<comment type="caution">
    <text evidence="2">The sequence shown here is derived from an EMBL/GenBank/DDBJ whole genome shotgun (WGS) entry which is preliminary data.</text>
</comment>
<dbReference type="EMBL" id="BSPX01000030">
    <property type="protein sequence ID" value="GLT22748.1"/>
    <property type="molecule type" value="Genomic_DNA"/>
</dbReference>
<protein>
    <submittedName>
        <fullName evidence="2">Uncharacterized protein</fullName>
    </submittedName>
</protein>
<dbReference type="RefSeq" id="WP_284188032.1">
    <property type="nucleotide sequence ID" value="NZ_BSPX01000030.1"/>
</dbReference>
<reference evidence="3" key="1">
    <citation type="journal article" date="2019" name="Int. J. Syst. Evol. Microbiol.">
        <title>The Global Catalogue of Microorganisms (GCM) 10K type strain sequencing project: providing services to taxonomists for standard genome sequencing and annotation.</title>
        <authorList>
            <consortium name="The Broad Institute Genomics Platform"/>
            <consortium name="The Broad Institute Genome Sequencing Center for Infectious Disease"/>
            <person name="Wu L."/>
            <person name="Ma J."/>
        </authorList>
    </citation>
    <scope>NUCLEOTIDE SEQUENCE [LARGE SCALE GENOMIC DNA]</scope>
    <source>
        <strain evidence="3">NBRC 102407</strain>
    </source>
</reference>
<evidence type="ECO:0000313" key="3">
    <source>
        <dbReference type="Proteomes" id="UP001157167"/>
    </source>
</evidence>
<organism evidence="2 3">
    <name type="scientific">Zoogloea oryzae</name>
    <dbReference type="NCBI Taxonomy" id="310767"/>
    <lineage>
        <taxon>Bacteria</taxon>
        <taxon>Pseudomonadati</taxon>
        <taxon>Pseudomonadota</taxon>
        <taxon>Betaproteobacteria</taxon>
        <taxon>Rhodocyclales</taxon>
        <taxon>Zoogloeaceae</taxon>
        <taxon>Zoogloea</taxon>
    </lineage>
</organism>
<evidence type="ECO:0000313" key="2">
    <source>
        <dbReference type="EMBL" id="GLT22748.1"/>
    </source>
</evidence>
<gene>
    <name evidence="2" type="ORF">GCM10007933_22080</name>
</gene>
<name>A0ABQ6FAX7_9RHOO</name>
<sequence>MVKLTPEKQTEVDQIFSKIYAGLPPEAKAKIDQIKAEGAQEIRDLESEFEARIKQLEAGGCRLIPIAELVWGAAFAARRAEPLESRKDLASYESGRAFIRAIKAALLDGSLVAREQGSGIPISDRAWCLENDTLLSLPKMMPHDRLMVRTDEVRAWLEKMGIAIDALPLVQLAQEGITSIPRAPTKAKPEELAGEQAEIDRKETGPARTLKPEESPEERGERLRKRVEEKKAAGVKAYLKEVAEEEKVSISTLKQIVTKARKRRDKQ</sequence>
<proteinExistence type="predicted"/>
<keyword evidence="3" id="KW-1185">Reference proteome</keyword>
<feature type="compositionally biased region" description="Basic and acidic residues" evidence="1">
    <location>
        <begin position="198"/>
        <end position="230"/>
    </location>
</feature>
<feature type="region of interest" description="Disordered" evidence="1">
    <location>
        <begin position="184"/>
        <end position="230"/>
    </location>
</feature>
<accession>A0ABQ6FAX7</accession>
<evidence type="ECO:0000256" key="1">
    <source>
        <dbReference type="SAM" id="MobiDB-lite"/>
    </source>
</evidence>
<dbReference type="Proteomes" id="UP001157167">
    <property type="component" value="Unassembled WGS sequence"/>
</dbReference>